<evidence type="ECO:0000313" key="5">
    <source>
        <dbReference type="EMBL" id="TKR82850.1"/>
    </source>
</evidence>
<keyword evidence="1" id="KW-0677">Repeat</keyword>
<dbReference type="GO" id="GO:0042302">
    <property type="term" value="F:structural constituent of cuticle"/>
    <property type="evidence" value="ECO:0007669"/>
    <property type="project" value="InterPro"/>
</dbReference>
<proteinExistence type="predicted"/>
<keyword evidence="3" id="KW-0812">Transmembrane</keyword>
<dbReference type="SMART" id="SM01088">
    <property type="entry name" value="Col_cuticle_N"/>
    <property type="match status" value="1"/>
</dbReference>
<dbReference type="Pfam" id="PF01484">
    <property type="entry name" value="Col_cuticle_N"/>
    <property type="match status" value="1"/>
</dbReference>
<feature type="domain" description="Nematode cuticle collagen N-terminal" evidence="4">
    <location>
        <begin position="19"/>
        <end position="71"/>
    </location>
</feature>
<dbReference type="PANTHER" id="PTHR24637">
    <property type="entry name" value="COLLAGEN"/>
    <property type="match status" value="1"/>
</dbReference>
<evidence type="ECO:0000313" key="6">
    <source>
        <dbReference type="Proteomes" id="UP000298663"/>
    </source>
</evidence>
<sequence>MVASNDEKLRIQECEGLKKIAFVGVTISTVATLVCVLSVPMVYNYMQRVQTVLQNEVDFCKSRSGNIWREVTRTQVMSQFNGGVRHLRQAGYEGPAGVEAPAPQAVPAVAPSGGGHAGGGGGCCGCGVSGPGQPGAPGPDGQDGEDGAPGAPGKDGPDAPPPAPPQAVVSY</sequence>
<dbReference type="PANTHER" id="PTHR24637:SF310">
    <property type="entry name" value="NEMATODE CUTICLE COLLAGEN N-TERMINAL DOMAIN-CONTAINING PROTEIN"/>
    <property type="match status" value="1"/>
</dbReference>
<evidence type="ECO:0000256" key="1">
    <source>
        <dbReference type="ARBA" id="ARBA00022737"/>
    </source>
</evidence>
<keyword evidence="3" id="KW-0472">Membrane</keyword>
<name>A0A4U5NJ72_STECR</name>
<dbReference type="InterPro" id="IPR002486">
    <property type="entry name" value="Col_cuticle_N"/>
</dbReference>
<organism evidence="5 6">
    <name type="scientific">Steinernema carpocapsae</name>
    <name type="common">Entomopathogenic nematode</name>
    <dbReference type="NCBI Taxonomy" id="34508"/>
    <lineage>
        <taxon>Eukaryota</taxon>
        <taxon>Metazoa</taxon>
        <taxon>Ecdysozoa</taxon>
        <taxon>Nematoda</taxon>
        <taxon>Chromadorea</taxon>
        <taxon>Rhabditida</taxon>
        <taxon>Tylenchina</taxon>
        <taxon>Panagrolaimomorpha</taxon>
        <taxon>Strongyloidoidea</taxon>
        <taxon>Steinernematidae</taxon>
        <taxon>Steinernema</taxon>
    </lineage>
</organism>
<dbReference type="EMBL" id="AZBU02000004">
    <property type="protein sequence ID" value="TKR82850.1"/>
    <property type="molecule type" value="Genomic_DNA"/>
</dbReference>
<feature type="transmembrane region" description="Helical" evidence="3">
    <location>
        <begin position="20"/>
        <end position="43"/>
    </location>
</feature>
<feature type="region of interest" description="Disordered" evidence="2">
    <location>
        <begin position="124"/>
        <end position="171"/>
    </location>
</feature>
<reference evidence="5 6" key="2">
    <citation type="journal article" date="2019" name="G3 (Bethesda)">
        <title>Hybrid Assembly of the Genome of the Entomopathogenic Nematode Steinernema carpocapsae Identifies the X-Chromosome.</title>
        <authorList>
            <person name="Serra L."/>
            <person name="Macchietto M."/>
            <person name="Macias-Munoz A."/>
            <person name="McGill C.J."/>
            <person name="Rodriguez I.M."/>
            <person name="Rodriguez B."/>
            <person name="Murad R."/>
            <person name="Mortazavi A."/>
        </authorList>
    </citation>
    <scope>NUCLEOTIDE SEQUENCE [LARGE SCALE GENOMIC DNA]</scope>
    <source>
        <strain evidence="5 6">ALL</strain>
    </source>
</reference>
<evidence type="ECO:0000256" key="3">
    <source>
        <dbReference type="SAM" id="Phobius"/>
    </source>
</evidence>
<comment type="caution">
    <text evidence="5">The sequence shown here is derived from an EMBL/GenBank/DDBJ whole genome shotgun (WGS) entry which is preliminary data.</text>
</comment>
<evidence type="ECO:0000256" key="2">
    <source>
        <dbReference type="SAM" id="MobiDB-lite"/>
    </source>
</evidence>
<reference evidence="5 6" key="1">
    <citation type="journal article" date="2015" name="Genome Biol.">
        <title>Comparative genomics of Steinernema reveals deeply conserved gene regulatory networks.</title>
        <authorList>
            <person name="Dillman A.R."/>
            <person name="Macchietto M."/>
            <person name="Porter C.F."/>
            <person name="Rogers A."/>
            <person name="Williams B."/>
            <person name="Antoshechkin I."/>
            <person name="Lee M.M."/>
            <person name="Goodwin Z."/>
            <person name="Lu X."/>
            <person name="Lewis E.E."/>
            <person name="Goodrich-Blair H."/>
            <person name="Stock S.P."/>
            <person name="Adams B.J."/>
            <person name="Sternberg P.W."/>
            <person name="Mortazavi A."/>
        </authorList>
    </citation>
    <scope>NUCLEOTIDE SEQUENCE [LARGE SCALE GENOMIC DNA]</scope>
    <source>
        <strain evidence="5 6">ALL</strain>
    </source>
</reference>
<dbReference type="Proteomes" id="UP000298663">
    <property type="component" value="Unassembled WGS sequence"/>
</dbReference>
<dbReference type="OrthoDB" id="5872583at2759"/>
<dbReference type="AlphaFoldDB" id="A0A4U5NJ72"/>
<accession>A0A4U5NJ72</accession>
<gene>
    <name evidence="5" type="ORF">L596_016524</name>
</gene>
<protein>
    <recommendedName>
        <fullName evidence="4">Nematode cuticle collagen N-terminal domain-containing protein</fullName>
    </recommendedName>
</protein>
<evidence type="ECO:0000259" key="4">
    <source>
        <dbReference type="SMART" id="SM01088"/>
    </source>
</evidence>
<keyword evidence="3" id="KW-1133">Transmembrane helix</keyword>
<keyword evidence="6" id="KW-1185">Reference proteome</keyword>
<feature type="compositionally biased region" description="Gly residues" evidence="2">
    <location>
        <begin position="124"/>
        <end position="135"/>
    </location>
</feature>